<dbReference type="EMBL" id="QEKO01000012">
    <property type="protein sequence ID" value="PVY60200.1"/>
    <property type="molecule type" value="Genomic_DNA"/>
</dbReference>
<evidence type="ECO:0000313" key="4">
    <source>
        <dbReference type="EMBL" id="PVY60200.1"/>
    </source>
</evidence>
<gene>
    <name evidence="4" type="ORF">C7440_3914</name>
</gene>
<dbReference type="InterPro" id="IPR014710">
    <property type="entry name" value="RmlC-like_jellyroll"/>
</dbReference>
<dbReference type="AlphaFoldDB" id="A0A2U1CH30"/>
<dbReference type="Proteomes" id="UP000246145">
    <property type="component" value="Unassembled WGS sequence"/>
</dbReference>
<dbReference type="CDD" id="cd02236">
    <property type="entry name" value="cupin_CV2614-like"/>
    <property type="match status" value="1"/>
</dbReference>
<feature type="region of interest" description="Disordered" evidence="1">
    <location>
        <begin position="25"/>
        <end position="48"/>
    </location>
</feature>
<keyword evidence="2" id="KW-0732">Signal</keyword>
<name>A0A2U1CH30_9BURK</name>
<evidence type="ECO:0000313" key="5">
    <source>
        <dbReference type="Proteomes" id="UP000246145"/>
    </source>
</evidence>
<feature type="chain" id="PRO_5015539451" description="Cupin type-2 domain-containing protein" evidence="2">
    <location>
        <begin position="24"/>
        <end position="164"/>
    </location>
</feature>
<dbReference type="InterPro" id="IPR011051">
    <property type="entry name" value="RmlC_Cupin_sf"/>
</dbReference>
<feature type="domain" description="Cupin type-2" evidence="3">
    <location>
        <begin position="84"/>
        <end position="151"/>
    </location>
</feature>
<dbReference type="Pfam" id="PF07883">
    <property type="entry name" value="Cupin_2"/>
    <property type="match status" value="1"/>
</dbReference>
<evidence type="ECO:0000256" key="2">
    <source>
        <dbReference type="SAM" id="SignalP"/>
    </source>
</evidence>
<keyword evidence="5" id="KW-1185">Reference proteome</keyword>
<organism evidence="4 5">
    <name type="scientific">Pusillimonas noertemannii</name>
    <dbReference type="NCBI Taxonomy" id="305977"/>
    <lineage>
        <taxon>Bacteria</taxon>
        <taxon>Pseudomonadati</taxon>
        <taxon>Pseudomonadota</taxon>
        <taxon>Betaproteobacteria</taxon>
        <taxon>Burkholderiales</taxon>
        <taxon>Alcaligenaceae</taxon>
        <taxon>Pusillimonas</taxon>
    </lineage>
</organism>
<dbReference type="STRING" id="1231391.GCA_000308195_02228"/>
<dbReference type="Gene3D" id="2.60.120.10">
    <property type="entry name" value="Jelly Rolls"/>
    <property type="match status" value="1"/>
</dbReference>
<evidence type="ECO:0000256" key="1">
    <source>
        <dbReference type="SAM" id="MobiDB-lite"/>
    </source>
</evidence>
<reference evidence="4 5" key="1">
    <citation type="submission" date="2018-04" db="EMBL/GenBank/DDBJ databases">
        <title>Genomic Encyclopedia of Type Strains, Phase IV (KMG-IV): sequencing the most valuable type-strain genomes for metagenomic binning, comparative biology and taxonomic classification.</title>
        <authorList>
            <person name="Goeker M."/>
        </authorList>
    </citation>
    <scope>NUCLEOTIDE SEQUENCE [LARGE SCALE GENOMIC DNA]</scope>
    <source>
        <strain evidence="4 5">DSM 10065</strain>
    </source>
</reference>
<protein>
    <recommendedName>
        <fullName evidence="3">Cupin type-2 domain-containing protein</fullName>
    </recommendedName>
</protein>
<accession>A0A2U1CH30</accession>
<proteinExistence type="predicted"/>
<dbReference type="SUPFAM" id="SSF51182">
    <property type="entry name" value="RmlC-like cupins"/>
    <property type="match status" value="1"/>
</dbReference>
<comment type="caution">
    <text evidence="4">The sequence shown here is derived from an EMBL/GenBank/DDBJ whole genome shotgun (WGS) entry which is preliminary data.</text>
</comment>
<dbReference type="RefSeq" id="WP_243410987.1">
    <property type="nucleotide sequence ID" value="NZ_JACCEX010000002.1"/>
</dbReference>
<dbReference type="InterPro" id="IPR013096">
    <property type="entry name" value="Cupin_2"/>
</dbReference>
<feature type="signal peptide" evidence="2">
    <location>
        <begin position="1"/>
        <end position="23"/>
    </location>
</feature>
<sequence length="164" mass="17266">MKIRARHVTAWAMAGMVMFGAAAAHESSDPSHGNHSAPHASAGGAQAPASGIQVETLLKAGSSWDGVAYKAYPQGQPQLTVIRLTIPPHTTLPWHTHPMPNAAYVVSGQIVVEKQSDGQKRTLGAGEVLAEMVDTLHRGTTGDEPVVLMVFYAGTPDMPLSKGH</sequence>
<evidence type="ECO:0000259" key="3">
    <source>
        <dbReference type="Pfam" id="PF07883"/>
    </source>
</evidence>